<proteinExistence type="predicted"/>
<reference evidence="2" key="1">
    <citation type="journal article" date="2014" name="Int. J. Syst. Evol. Microbiol.">
        <title>Complete genome sequence of Corynebacterium casei LMG S-19264T (=DSM 44701T), isolated from a smear-ripened cheese.</title>
        <authorList>
            <consortium name="US DOE Joint Genome Institute (JGI-PGF)"/>
            <person name="Walter F."/>
            <person name="Albersmeier A."/>
            <person name="Kalinowski J."/>
            <person name="Ruckert C."/>
        </authorList>
    </citation>
    <scope>NUCLEOTIDE SEQUENCE</scope>
    <source>
        <strain evidence="2">JCM 3093</strain>
    </source>
</reference>
<feature type="domain" description="AB hydrolase-1" evidence="1">
    <location>
        <begin position="67"/>
        <end position="256"/>
    </location>
</feature>
<evidence type="ECO:0000259" key="1">
    <source>
        <dbReference type="Pfam" id="PF12697"/>
    </source>
</evidence>
<dbReference type="Gene3D" id="3.40.50.1820">
    <property type="entry name" value="alpha/beta hydrolase"/>
    <property type="match status" value="1"/>
</dbReference>
<dbReference type="PANTHER" id="PTHR43798:SF5">
    <property type="entry name" value="MONOACYLGLYCEROL LIPASE ABHD6"/>
    <property type="match status" value="1"/>
</dbReference>
<dbReference type="InterPro" id="IPR050266">
    <property type="entry name" value="AB_hydrolase_sf"/>
</dbReference>
<dbReference type="AlphaFoldDB" id="A0AA37BMM4"/>
<protein>
    <recommendedName>
        <fullName evidence="1">AB hydrolase-1 domain-containing protein</fullName>
    </recommendedName>
</protein>
<dbReference type="PRINTS" id="PR00111">
    <property type="entry name" value="ABHYDROLASE"/>
</dbReference>
<dbReference type="PANTHER" id="PTHR43798">
    <property type="entry name" value="MONOACYLGLYCEROL LIPASE"/>
    <property type="match status" value="1"/>
</dbReference>
<dbReference type="GO" id="GO:0016020">
    <property type="term" value="C:membrane"/>
    <property type="evidence" value="ECO:0007669"/>
    <property type="project" value="TreeGrafter"/>
</dbReference>
<dbReference type="RefSeq" id="WP_191897694.1">
    <property type="nucleotide sequence ID" value="NZ_BMQD01000025.1"/>
</dbReference>
<dbReference type="Pfam" id="PF12697">
    <property type="entry name" value="Abhydrolase_6"/>
    <property type="match status" value="1"/>
</dbReference>
<comment type="caution">
    <text evidence="2">The sequence shown here is derived from an EMBL/GenBank/DDBJ whole genome shotgun (WGS) entry which is preliminary data.</text>
</comment>
<gene>
    <name evidence="2" type="ORF">GCM10010126_59100</name>
</gene>
<name>A0AA37BMM4_9ACTN</name>
<accession>A0AA37BMM4</accession>
<sequence>MTVPEETGSQADTTRSARAGIPAFVGPAPVPAEAFGRQVVDVPAQDGEHRVSVRFGGPAGSGRPPTLLLHGLVLSGRYLMPSARRLAASRLVVVPDMPGCGDSPHPDVPLGIDQLAVIARGLLKEVGEPAAVIANSFGCLIAVELAIRHPEAVRCLIMAGPPARPGLPGIALRWMSTAVREPPALWPIGLQALRRTGLRQAAAHLRMARRYPLRQRLTRVTAPVLVVRGLRDHLASRGWAQELASACPQGVLIETDAVHTLPYEIPELITSLVDTA</sequence>
<dbReference type="EMBL" id="BMQD01000025">
    <property type="protein sequence ID" value="GGK91904.1"/>
    <property type="molecule type" value="Genomic_DNA"/>
</dbReference>
<evidence type="ECO:0000313" key="2">
    <source>
        <dbReference type="EMBL" id="GGK91904.1"/>
    </source>
</evidence>
<dbReference type="GO" id="GO:0046464">
    <property type="term" value="P:acylglycerol catabolic process"/>
    <property type="evidence" value="ECO:0007669"/>
    <property type="project" value="TreeGrafter"/>
</dbReference>
<dbReference type="SUPFAM" id="SSF53474">
    <property type="entry name" value="alpha/beta-Hydrolases"/>
    <property type="match status" value="1"/>
</dbReference>
<dbReference type="InterPro" id="IPR029058">
    <property type="entry name" value="AB_hydrolase_fold"/>
</dbReference>
<evidence type="ECO:0000313" key="3">
    <source>
        <dbReference type="Proteomes" id="UP000627984"/>
    </source>
</evidence>
<organism evidence="2 3">
    <name type="scientific">Planomonospora parontospora</name>
    <dbReference type="NCBI Taxonomy" id="58119"/>
    <lineage>
        <taxon>Bacteria</taxon>
        <taxon>Bacillati</taxon>
        <taxon>Actinomycetota</taxon>
        <taxon>Actinomycetes</taxon>
        <taxon>Streptosporangiales</taxon>
        <taxon>Streptosporangiaceae</taxon>
        <taxon>Planomonospora</taxon>
    </lineage>
</organism>
<reference evidence="2" key="2">
    <citation type="submission" date="2022-09" db="EMBL/GenBank/DDBJ databases">
        <authorList>
            <person name="Sun Q."/>
            <person name="Ohkuma M."/>
        </authorList>
    </citation>
    <scope>NUCLEOTIDE SEQUENCE</scope>
    <source>
        <strain evidence="2">JCM 3093</strain>
    </source>
</reference>
<dbReference type="GO" id="GO:0047372">
    <property type="term" value="F:monoacylglycerol lipase activity"/>
    <property type="evidence" value="ECO:0007669"/>
    <property type="project" value="TreeGrafter"/>
</dbReference>
<dbReference type="Proteomes" id="UP000627984">
    <property type="component" value="Unassembled WGS sequence"/>
</dbReference>
<dbReference type="InterPro" id="IPR000073">
    <property type="entry name" value="AB_hydrolase_1"/>
</dbReference>